<keyword evidence="3" id="KW-0407">Ion channel</keyword>
<dbReference type="RefSeq" id="WP_164451255.1">
    <property type="nucleotide sequence ID" value="NZ_JAAIJQ010000009.1"/>
</dbReference>
<proteinExistence type="predicted"/>
<reference evidence="3 4" key="1">
    <citation type="submission" date="2020-02" db="EMBL/GenBank/DDBJ databases">
        <title>Genome sequences of Thiorhodococcus mannitoliphagus and Thiorhodococcus minor, purple sulfur photosynthetic bacteria in the gammaproteobacterial family, Chromatiaceae.</title>
        <authorList>
            <person name="Aviles F.A."/>
            <person name="Meyer T.E."/>
            <person name="Kyndt J.A."/>
        </authorList>
    </citation>
    <scope>NUCLEOTIDE SEQUENCE [LARGE SCALE GENOMIC DNA]</scope>
    <source>
        <strain evidence="3 4">DSM 11518</strain>
    </source>
</reference>
<keyword evidence="3" id="KW-0813">Transport</keyword>
<dbReference type="Pfam" id="PF07885">
    <property type="entry name" value="Ion_trans_2"/>
    <property type="match status" value="1"/>
</dbReference>
<evidence type="ECO:0000256" key="1">
    <source>
        <dbReference type="SAM" id="Phobius"/>
    </source>
</evidence>
<protein>
    <submittedName>
        <fullName evidence="3">Two pore domain potassium channel family protein</fullName>
    </submittedName>
</protein>
<keyword evidence="1" id="KW-0472">Membrane</keyword>
<comment type="caution">
    <text evidence="3">The sequence shown here is derived from an EMBL/GenBank/DDBJ whole genome shotgun (WGS) entry which is preliminary data.</text>
</comment>
<keyword evidence="4" id="KW-1185">Reference proteome</keyword>
<dbReference type="EMBL" id="JAAIJQ010000009">
    <property type="protein sequence ID" value="NEV61211.1"/>
    <property type="molecule type" value="Genomic_DNA"/>
</dbReference>
<feature type="transmembrane region" description="Helical" evidence="1">
    <location>
        <begin position="192"/>
        <end position="217"/>
    </location>
</feature>
<evidence type="ECO:0000313" key="3">
    <source>
        <dbReference type="EMBL" id="NEV61211.1"/>
    </source>
</evidence>
<name>A0A6M0JW99_9GAMM</name>
<accession>A0A6M0JW99</accession>
<dbReference type="Gene3D" id="1.10.287.70">
    <property type="match status" value="1"/>
</dbReference>
<organism evidence="3 4">
    <name type="scientific">Thiorhodococcus minor</name>
    <dbReference type="NCBI Taxonomy" id="57489"/>
    <lineage>
        <taxon>Bacteria</taxon>
        <taxon>Pseudomonadati</taxon>
        <taxon>Pseudomonadota</taxon>
        <taxon>Gammaproteobacteria</taxon>
        <taxon>Chromatiales</taxon>
        <taxon>Chromatiaceae</taxon>
        <taxon>Thiorhodococcus</taxon>
    </lineage>
</organism>
<evidence type="ECO:0000313" key="4">
    <source>
        <dbReference type="Proteomes" id="UP000483379"/>
    </source>
</evidence>
<evidence type="ECO:0000259" key="2">
    <source>
        <dbReference type="Pfam" id="PF07885"/>
    </source>
</evidence>
<feature type="transmembrane region" description="Helical" evidence="1">
    <location>
        <begin position="121"/>
        <end position="143"/>
    </location>
</feature>
<feature type="transmembrane region" description="Helical" evidence="1">
    <location>
        <begin position="64"/>
        <end position="85"/>
    </location>
</feature>
<feature type="transmembrane region" description="Helical" evidence="1">
    <location>
        <begin position="91"/>
        <end position="109"/>
    </location>
</feature>
<dbReference type="InterPro" id="IPR013099">
    <property type="entry name" value="K_chnl_dom"/>
</dbReference>
<keyword evidence="1" id="KW-0812">Transmembrane</keyword>
<feature type="domain" description="Potassium channel" evidence="2">
    <location>
        <begin position="162"/>
        <end position="213"/>
    </location>
</feature>
<keyword evidence="1" id="KW-1133">Transmembrane helix</keyword>
<sequence length="222" mass="24471">MGRKRRLSQENNFSYLTGALVLLLLGVAVADEVGFRLGQTLIQSAIVVVLALGIWTIQSQRHWYMTRAGLVAAILVVMLAGLFFNWAHMDVLWLVILLAYLALTVWVATRQVLLTGPIDGNKIVGAVCIFLLLGLIWTTLYMLVAVRNPEAFYGIAPGPWHEIFPDLVYFSFVSMTTLGYGDIGPTAPIARFLVYAEAITGQFYIAVLVATLVGIRISNHSE</sequence>
<keyword evidence="3" id="KW-0406">Ion transport</keyword>
<feature type="transmembrane region" description="Helical" evidence="1">
    <location>
        <begin position="40"/>
        <end position="57"/>
    </location>
</feature>
<dbReference type="Proteomes" id="UP000483379">
    <property type="component" value="Unassembled WGS sequence"/>
</dbReference>
<dbReference type="GO" id="GO:0034220">
    <property type="term" value="P:monoatomic ion transmembrane transport"/>
    <property type="evidence" value="ECO:0007669"/>
    <property type="project" value="UniProtKB-KW"/>
</dbReference>
<dbReference type="SUPFAM" id="SSF81324">
    <property type="entry name" value="Voltage-gated potassium channels"/>
    <property type="match status" value="1"/>
</dbReference>
<gene>
    <name evidence="3" type="ORF">G3446_04725</name>
</gene>
<dbReference type="AlphaFoldDB" id="A0A6M0JW99"/>